<dbReference type="GO" id="GO:0016491">
    <property type="term" value="F:oxidoreductase activity"/>
    <property type="evidence" value="ECO:0007669"/>
    <property type="project" value="InterPro"/>
</dbReference>
<reference evidence="2 3" key="1">
    <citation type="journal article" date="2016" name="Nat. Commun.">
        <title>Thousands of microbial genomes shed light on interconnected biogeochemical processes in an aquifer system.</title>
        <authorList>
            <person name="Anantharaman K."/>
            <person name="Brown C.T."/>
            <person name="Hug L.A."/>
            <person name="Sharon I."/>
            <person name="Castelle C.J."/>
            <person name="Probst A.J."/>
            <person name="Thomas B.C."/>
            <person name="Singh A."/>
            <person name="Wilkins M.J."/>
            <person name="Karaoz U."/>
            <person name="Brodie E.L."/>
            <person name="Williams K.H."/>
            <person name="Hubbard S.S."/>
            <person name="Banfield J.F."/>
        </authorList>
    </citation>
    <scope>NUCLEOTIDE SEQUENCE [LARGE SCALE GENOMIC DNA]</scope>
</reference>
<dbReference type="PANTHER" id="PTHR47354:SF5">
    <property type="entry name" value="PROTEIN RFBI"/>
    <property type="match status" value="1"/>
</dbReference>
<dbReference type="InterPro" id="IPR017938">
    <property type="entry name" value="Riboflavin_synthase-like_b-brl"/>
</dbReference>
<dbReference type="PRINTS" id="PR00371">
    <property type="entry name" value="FPNCR"/>
</dbReference>
<dbReference type="InterPro" id="IPR050415">
    <property type="entry name" value="MRET"/>
</dbReference>
<organism evidence="2 3">
    <name type="scientific">Candidatus Gottesmanbacteria bacterium RIFCSPLOWO2_01_FULL_43_11b</name>
    <dbReference type="NCBI Taxonomy" id="1798392"/>
    <lineage>
        <taxon>Bacteria</taxon>
        <taxon>Candidatus Gottesmaniibacteriota</taxon>
    </lineage>
</organism>
<dbReference type="Pfam" id="PF00970">
    <property type="entry name" value="FAD_binding_6"/>
    <property type="match status" value="1"/>
</dbReference>
<dbReference type="InterPro" id="IPR001709">
    <property type="entry name" value="Flavoprot_Pyr_Nucl_cyt_Rdtase"/>
</dbReference>
<dbReference type="Gene3D" id="2.40.30.10">
    <property type="entry name" value="Translation factors"/>
    <property type="match status" value="1"/>
</dbReference>
<dbReference type="InterPro" id="IPR008333">
    <property type="entry name" value="Cbr1-like_FAD-bd_dom"/>
</dbReference>
<evidence type="ECO:0000313" key="3">
    <source>
        <dbReference type="Proteomes" id="UP000178759"/>
    </source>
</evidence>
<proteinExistence type="predicted"/>
<accession>A0A1F6AGY1</accession>
<sequence length="231" mass="26634">MIPPKRYKATVVFNKELSSKVYVCRFRVDDDFSYSAGQYGSFILEPTVRRNLSFATPPNGKEFEICADVTPMGPISTWLVGAKPGDTIEFIGPLGKFIVDHESPRKKIFIATGTGIGPVRSQVLDEIRSSKYEQFWLYWGLRFEDDVFWDDEFRGLTASNPHFHYTLTLSKPTIAWKGVDGRVTDHLFDQKEQLSNFDFYLCGSREMVNDVTNRLLEKNVQKEQIKTELFY</sequence>
<dbReference type="SUPFAM" id="SSF63380">
    <property type="entry name" value="Riboflavin synthase domain-like"/>
    <property type="match status" value="1"/>
</dbReference>
<dbReference type="InterPro" id="IPR017927">
    <property type="entry name" value="FAD-bd_FR_type"/>
</dbReference>
<dbReference type="PROSITE" id="PS51384">
    <property type="entry name" value="FAD_FR"/>
    <property type="match status" value="1"/>
</dbReference>
<dbReference type="InterPro" id="IPR039261">
    <property type="entry name" value="FNR_nucleotide-bd"/>
</dbReference>
<feature type="domain" description="FAD-binding FR-type" evidence="1">
    <location>
        <begin position="4"/>
        <end position="100"/>
    </location>
</feature>
<protein>
    <recommendedName>
        <fullName evidence="1">FAD-binding FR-type domain-containing protein</fullName>
    </recommendedName>
</protein>
<dbReference type="Gene3D" id="3.40.50.80">
    <property type="entry name" value="Nucleotide-binding domain of ferredoxin-NADP reductase (FNR) module"/>
    <property type="match status" value="1"/>
</dbReference>
<comment type="caution">
    <text evidence="2">The sequence shown here is derived from an EMBL/GenBank/DDBJ whole genome shotgun (WGS) entry which is preliminary data.</text>
</comment>
<dbReference type="InterPro" id="IPR001433">
    <property type="entry name" value="OxRdtase_FAD/NAD-bd"/>
</dbReference>
<dbReference type="PANTHER" id="PTHR47354">
    <property type="entry name" value="NADH OXIDOREDUCTASE HCR"/>
    <property type="match status" value="1"/>
</dbReference>
<dbReference type="Pfam" id="PF00175">
    <property type="entry name" value="NAD_binding_1"/>
    <property type="match status" value="1"/>
</dbReference>
<dbReference type="EMBL" id="MFJV01000001">
    <property type="protein sequence ID" value="OGG23984.1"/>
    <property type="molecule type" value="Genomic_DNA"/>
</dbReference>
<evidence type="ECO:0000259" key="1">
    <source>
        <dbReference type="PROSITE" id="PS51384"/>
    </source>
</evidence>
<dbReference type="SUPFAM" id="SSF52343">
    <property type="entry name" value="Ferredoxin reductase-like, C-terminal NADP-linked domain"/>
    <property type="match status" value="1"/>
</dbReference>
<name>A0A1F6AGY1_9BACT</name>
<evidence type="ECO:0000313" key="2">
    <source>
        <dbReference type="EMBL" id="OGG23984.1"/>
    </source>
</evidence>
<gene>
    <name evidence="2" type="ORF">A3A79_02180</name>
</gene>
<dbReference type="STRING" id="1798392.A3A79_02180"/>
<dbReference type="AlphaFoldDB" id="A0A1F6AGY1"/>
<dbReference type="PRINTS" id="PR00410">
    <property type="entry name" value="PHEHYDRXLASE"/>
</dbReference>
<dbReference type="Proteomes" id="UP000178759">
    <property type="component" value="Unassembled WGS sequence"/>
</dbReference>